<dbReference type="PROSITE" id="PS50850">
    <property type="entry name" value="MFS"/>
    <property type="match status" value="1"/>
</dbReference>
<feature type="transmembrane region" description="Helical" evidence="6">
    <location>
        <begin position="82"/>
        <end position="104"/>
    </location>
</feature>
<feature type="transmembrane region" description="Helical" evidence="6">
    <location>
        <begin position="283"/>
        <end position="304"/>
    </location>
</feature>
<evidence type="ECO:0000256" key="3">
    <source>
        <dbReference type="ARBA" id="ARBA00022692"/>
    </source>
</evidence>
<evidence type="ECO:0000256" key="1">
    <source>
        <dbReference type="ARBA" id="ARBA00004651"/>
    </source>
</evidence>
<accession>A0A249L659</accession>
<keyword evidence="5 6" id="KW-0472">Membrane</keyword>
<sequence>MRFSSGLISGKLVDRFGERAVLGFGLFMVSFFTLLTALAQSYGQLLTFRTLGGLGSSMFSVSAGSLLMRSVSDEYRGRAQSLYNGGFLVGGVAGPAVGGILSSFSLRAPFFVYSVTLAMAGTTALVFLSEKRLGNKADIPTNLIGQTTLKQAFKLRPYQIALALAFINNWVLFGLRSSILPLFVTEELGSTATVAGIGLTISALIQGLFLLKAGKFSDEKGRKAALILGGSYVLFGVLMLSFTTSPLWYFIAMALFGLGGAYVGTAPGSVVGDIINGRGGQVIGAWQMAGDAGMIVGPILVGFLTDNYSYQTAFLVSAVISAIAILLSVLLPETRSSHLDNGLIIDKNKQEL</sequence>
<evidence type="ECO:0000256" key="5">
    <source>
        <dbReference type="ARBA" id="ARBA00023136"/>
    </source>
</evidence>
<dbReference type="Pfam" id="PF07690">
    <property type="entry name" value="MFS_1"/>
    <property type="match status" value="1"/>
</dbReference>
<dbReference type="PANTHER" id="PTHR43124">
    <property type="entry name" value="PURINE EFFLUX PUMP PBUE"/>
    <property type="match status" value="1"/>
</dbReference>
<name>A0A249L659_9ACTN</name>
<keyword evidence="2" id="KW-1003">Cell membrane</keyword>
<evidence type="ECO:0000313" key="8">
    <source>
        <dbReference type="EMBL" id="ASY24456.1"/>
    </source>
</evidence>
<comment type="subcellular location">
    <subcellularLocation>
        <location evidence="1">Cell membrane</location>
        <topology evidence="1">Multi-pass membrane protein</topology>
    </subcellularLocation>
</comment>
<dbReference type="InterPro" id="IPR036259">
    <property type="entry name" value="MFS_trans_sf"/>
</dbReference>
<feature type="transmembrane region" description="Helical" evidence="6">
    <location>
        <begin position="110"/>
        <end position="128"/>
    </location>
</feature>
<dbReference type="AlphaFoldDB" id="A0A249L659"/>
<evidence type="ECO:0000313" key="9">
    <source>
        <dbReference type="Proteomes" id="UP000217210"/>
    </source>
</evidence>
<feature type="transmembrane region" description="Helical" evidence="6">
    <location>
        <begin position="248"/>
        <end position="271"/>
    </location>
</feature>
<dbReference type="InterPro" id="IPR050189">
    <property type="entry name" value="MFS_Efflux_Transporters"/>
</dbReference>
<evidence type="ECO:0000256" key="2">
    <source>
        <dbReference type="ARBA" id="ARBA00022475"/>
    </source>
</evidence>
<evidence type="ECO:0000259" key="7">
    <source>
        <dbReference type="PROSITE" id="PS50850"/>
    </source>
</evidence>
<dbReference type="EMBL" id="CP016779">
    <property type="protein sequence ID" value="ASY24456.1"/>
    <property type="molecule type" value="Genomic_DNA"/>
</dbReference>
<gene>
    <name evidence="8" type="ORF">B1sIIB91_05015</name>
</gene>
<keyword evidence="9" id="KW-1185">Reference proteome</keyword>
<feature type="transmembrane region" description="Helical" evidence="6">
    <location>
        <begin position="20"/>
        <end position="39"/>
    </location>
</feature>
<feature type="transmembrane region" description="Helical" evidence="6">
    <location>
        <begin position="160"/>
        <end position="184"/>
    </location>
</feature>
<dbReference type="InterPro" id="IPR011701">
    <property type="entry name" value="MFS"/>
</dbReference>
<dbReference type="InterPro" id="IPR020846">
    <property type="entry name" value="MFS_dom"/>
</dbReference>
<feature type="transmembrane region" description="Helical" evidence="6">
    <location>
        <begin position="223"/>
        <end position="242"/>
    </location>
</feature>
<evidence type="ECO:0000256" key="6">
    <source>
        <dbReference type="SAM" id="Phobius"/>
    </source>
</evidence>
<dbReference type="GO" id="GO:0022857">
    <property type="term" value="F:transmembrane transporter activity"/>
    <property type="evidence" value="ECO:0007669"/>
    <property type="project" value="InterPro"/>
</dbReference>
<keyword evidence="4 6" id="KW-1133">Transmembrane helix</keyword>
<evidence type="ECO:0000256" key="4">
    <source>
        <dbReference type="ARBA" id="ARBA00022989"/>
    </source>
</evidence>
<feature type="transmembrane region" description="Helical" evidence="6">
    <location>
        <begin position="310"/>
        <end position="331"/>
    </location>
</feature>
<feature type="transmembrane region" description="Helical" evidence="6">
    <location>
        <begin position="190"/>
        <end position="211"/>
    </location>
</feature>
<feature type="domain" description="Major facilitator superfamily (MFS) profile" evidence="7">
    <location>
        <begin position="1"/>
        <end position="336"/>
    </location>
</feature>
<reference evidence="8 9" key="1">
    <citation type="submission" date="2016-07" db="EMBL/GenBank/DDBJ databases">
        <title>High microdiversification within the ubiquitous acI lineage of Actinobacteria.</title>
        <authorList>
            <person name="Neuenschwander S.M."/>
            <person name="Salcher M."/>
            <person name="Ghai R."/>
            <person name="Pernthaler J."/>
        </authorList>
    </citation>
    <scope>NUCLEOTIDE SEQUENCE [LARGE SCALE GENOMIC DNA]</scope>
    <source>
        <strain evidence="8">MMS-IIB-91</strain>
    </source>
</reference>
<dbReference type="Proteomes" id="UP000217210">
    <property type="component" value="Chromosome"/>
</dbReference>
<feature type="transmembrane region" description="Helical" evidence="6">
    <location>
        <begin position="51"/>
        <end position="70"/>
    </location>
</feature>
<dbReference type="CDD" id="cd17325">
    <property type="entry name" value="MFS_MdtG_SLC18_like"/>
    <property type="match status" value="1"/>
</dbReference>
<dbReference type="GO" id="GO:0005886">
    <property type="term" value="C:plasma membrane"/>
    <property type="evidence" value="ECO:0007669"/>
    <property type="project" value="UniProtKB-SubCell"/>
</dbReference>
<organism evidence="8 9">
    <name type="scientific">Candidatus Nanopelagicus abundans</name>
    <dbReference type="NCBI Taxonomy" id="1884916"/>
    <lineage>
        <taxon>Bacteria</taxon>
        <taxon>Bacillati</taxon>
        <taxon>Actinomycetota</taxon>
        <taxon>Actinomycetes</taxon>
        <taxon>Candidatus Nanopelagicales</taxon>
        <taxon>Candidatus Nanopelagicaceae</taxon>
        <taxon>Candidatus Nanopelagicus</taxon>
    </lineage>
</organism>
<dbReference type="Gene3D" id="1.20.1250.20">
    <property type="entry name" value="MFS general substrate transporter like domains"/>
    <property type="match status" value="2"/>
</dbReference>
<proteinExistence type="predicted"/>
<dbReference type="PANTHER" id="PTHR43124:SF3">
    <property type="entry name" value="CHLORAMPHENICOL EFFLUX PUMP RV0191"/>
    <property type="match status" value="1"/>
</dbReference>
<dbReference type="SUPFAM" id="SSF103473">
    <property type="entry name" value="MFS general substrate transporter"/>
    <property type="match status" value="1"/>
</dbReference>
<protein>
    <submittedName>
        <fullName evidence="8">Major facilitator superfamily protein</fullName>
    </submittedName>
</protein>
<keyword evidence="3 6" id="KW-0812">Transmembrane</keyword>
<dbReference type="KEGG" id="nab:B1sIIB91_05015"/>